<feature type="signal peptide" evidence="1">
    <location>
        <begin position="1"/>
        <end position="22"/>
    </location>
</feature>
<dbReference type="EMBL" id="SRLA01000005">
    <property type="protein sequence ID" value="TGE04934.1"/>
    <property type="molecule type" value="Genomic_DNA"/>
</dbReference>
<protein>
    <recommendedName>
        <fullName evidence="4">DUF4177 domain-containing protein</fullName>
    </recommendedName>
</protein>
<sequence>MKRLFFLALLATTGLPSLTSQARTPAATAAVAYEYGTAAINKYTLRQWRLSDTDPTHSRTQWYVQNEQGKDRFWMSQAEVLNYLASQGWEILPQGVSPDGVNFYYMLRRPVR</sequence>
<dbReference type="Proteomes" id="UP000298337">
    <property type="component" value="Unassembled WGS sequence"/>
</dbReference>
<evidence type="ECO:0008006" key="4">
    <source>
        <dbReference type="Google" id="ProtNLM"/>
    </source>
</evidence>
<dbReference type="AlphaFoldDB" id="A0A4Z0P104"/>
<dbReference type="OrthoDB" id="886988at2"/>
<keyword evidence="3" id="KW-1185">Reference proteome</keyword>
<dbReference type="RefSeq" id="WP_135436439.1">
    <property type="nucleotide sequence ID" value="NZ_SRLA01000005.1"/>
</dbReference>
<comment type="caution">
    <text evidence="2">The sequence shown here is derived from an EMBL/GenBank/DDBJ whole genome shotgun (WGS) entry which is preliminary data.</text>
</comment>
<evidence type="ECO:0000256" key="1">
    <source>
        <dbReference type="SAM" id="SignalP"/>
    </source>
</evidence>
<reference evidence="2 3" key="1">
    <citation type="submission" date="2019-04" db="EMBL/GenBank/DDBJ databases">
        <authorList>
            <person name="Feng G."/>
            <person name="Zhang J."/>
            <person name="Zhu H."/>
        </authorList>
    </citation>
    <scope>NUCLEOTIDE SEQUENCE [LARGE SCALE GENOMIC DNA]</scope>
    <source>
        <strain evidence="2 3">92R-1</strain>
    </source>
</reference>
<evidence type="ECO:0000313" key="2">
    <source>
        <dbReference type="EMBL" id="TGE04934.1"/>
    </source>
</evidence>
<gene>
    <name evidence="2" type="ORF">EU556_22450</name>
</gene>
<evidence type="ECO:0000313" key="3">
    <source>
        <dbReference type="Proteomes" id="UP000298337"/>
    </source>
</evidence>
<feature type="chain" id="PRO_5021266728" description="DUF4177 domain-containing protein" evidence="1">
    <location>
        <begin position="23"/>
        <end position="112"/>
    </location>
</feature>
<name>A0A4Z0P104_9BACT</name>
<organism evidence="2 3">
    <name type="scientific">Hymenobacter fodinae</name>
    <dbReference type="NCBI Taxonomy" id="2510796"/>
    <lineage>
        <taxon>Bacteria</taxon>
        <taxon>Pseudomonadati</taxon>
        <taxon>Bacteroidota</taxon>
        <taxon>Cytophagia</taxon>
        <taxon>Cytophagales</taxon>
        <taxon>Hymenobacteraceae</taxon>
        <taxon>Hymenobacter</taxon>
    </lineage>
</organism>
<keyword evidence="1" id="KW-0732">Signal</keyword>
<accession>A0A4Z0P104</accession>
<proteinExistence type="predicted"/>